<dbReference type="Pfam" id="PF04138">
    <property type="entry name" value="GtrA_DPMS_TM"/>
    <property type="match status" value="1"/>
</dbReference>
<reference evidence="8 9" key="1">
    <citation type="submission" date="2017-08" db="EMBL/GenBank/DDBJ databases">
        <title>Infants hospitalized years apart are colonized by the same room-sourced microbial strains.</title>
        <authorList>
            <person name="Brooks B."/>
            <person name="Olm M.R."/>
            <person name="Firek B.A."/>
            <person name="Baker R."/>
            <person name="Thomas B.C."/>
            <person name="Morowitz M.J."/>
            <person name="Banfield J.F."/>
        </authorList>
    </citation>
    <scope>NUCLEOTIDE SEQUENCE [LARGE SCALE GENOMIC DNA]</scope>
    <source>
        <strain evidence="8">S2_005_001_R2_27</strain>
    </source>
</reference>
<protein>
    <submittedName>
        <fullName evidence="8">GtrA family protein</fullName>
    </submittedName>
</protein>
<organism evidence="8 9">
    <name type="scientific">Ancylobacter novellus</name>
    <name type="common">Thiobacillus novellus</name>
    <dbReference type="NCBI Taxonomy" id="921"/>
    <lineage>
        <taxon>Bacteria</taxon>
        <taxon>Pseudomonadati</taxon>
        <taxon>Pseudomonadota</taxon>
        <taxon>Alphaproteobacteria</taxon>
        <taxon>Hyphomicrobiales</taxon>
        <taxon>Xanthobacteraceae</taxon>
        <taxon>Ancylobacter</taxon>
    </lineage>
</organism>
<evidence type="ECO:0000256" key="5">
    <source>
        <dbReference type="ARBA" id="ARBA00023136"/>
    </source>
</evidence>
<dbReference type="GO" id="GO:0005886">
    <property type="term" value="C:plasma membrane"/>
    <property type="evidence" value="ECO:0007669"/>
    <property type="project" value="TreeGrafter"/>
</dbReference>
<dbReference type="PANTHER" id="PTHR38459">
    <property type="entry name" value="PROPHAGE BACTOPRENOL-LINKED GLUCOSE TRANSLOCASE HOMOLOG"/>
    <property type="match status" value="1"/>
</dbReference>
<feature type="transmembrane region" description="Helical" evidence="6">
    <location>
        <begin position="105"/>
        <end position="125"/>
    </location>
</feature>
<accession>A0A2W5QS77</accession>
<keyword evidence="5 6" id="KW-0472">Membrane</keyword>
<evidence type="ECO:0000313" key="8">
    <source>
        <dbReference type="EMBL" id="PZQ79734.1"/>
    </source>
</evidence>
<keyword evidence="4 6" id="KW-1133">Transmembrane helix</keyword>
<evidence type="ECO:0000256" key="1">
    <source>
        <dbReference type="ARBA" id="ARBA00004141"/>
    </source>
</evidence>
<gene>
    <name evidence="8" type="ORF">DI549_19385</name>
</gene>
<keyword evidence="3 6" id="KW-0812">Transmembrane</keyword>
<feature type="transmembrane region" description="Helical" evidence="6">
    <location>
        <begin position="39"/>
        <end position="58"/>
    </location>
</feature>
<evidence type="ECO:0000256" key="4">
    <source>
        <dbReference type="ARBA" id="ARBA00022989"/>
    </source>
</evidence>
<feature type="transmembrane region" description="Helical" evidence="6">
    <location>
        <begin position="12"/>
        <end position="33"/>
    </location>
</feature>
<evidence type="ECO:0000256" key="2">
    <source>
        <dbReference type="ARBA" id="ARBA00009399"/>
    </source>
</evidence>
<sequence>MRFSPVISPQLLRFAAVIVAGLAVDLGTGWSLANLAGLPLVYAAGIGFFTGALFNYVLHEYWTFRAPDSRLSLGRAVLYLAMMCVTLAARLSVVFLLAPVATGRVGSLAVLIGAAGVSFVVNYLLSRFVVYRRPAGALLGMEGTSAERELVPEKQGNGR</sequence>
<dbReference type="EMBL" id="QFQD01000079">
    <property type="protein sequence ID" value="PZQ79734.1"/>
    <property type="molecule type" value="Genomic_DNA"/>
</dbReference>
<dbReference type="AlphaFoldDB" id="A0A2W5QS77"/>
<dbReference type="GO" id="GO:0000271">
    <property type="term" value="P:polysaccharide biosynthetic process"/>
    <property type="evidence" value="ECO:0007669"/>
    <property type="project" value="InterPro"/>
</dbReference>
<dbReference type="PANTHER" id="PTHR38459:SF1">
    <property type="entry name" value="PROPHAGE BACTOPRENOL-LINKED GLUCOSE TRANSLOCASE HOMOLOG"/>
    <property type="match status" value="1"/>
</dbReference>
<dbReference type="InterPro" id="IPR007267">
    <property type="entry name" value="GtrA_DPMS_TM"/>
</dbReference>
<name>A0A2W5QS77_ANCNO</name>
<comment type="subcellular location">
    <subcellularLocation>
        <location evidence="1">Membrane</location>
        <topology evidence="1">Multi-pass membrane protein</topology>
    </subcellularLocation>
</comment>
<comment type="caution">
    <text evidence="8">The sequence shown here is derived from an EMBL/GenBank/DDBJ whole genome shotgun (WGS) entry which is preliminary data.</text>
</comment>
<comment type="similarity">
    <text evidence="2">Belongs to the GtrA family.</text>
</comment>
<dbReference type="InterPro" id="IPR051401">
    <property type="entry name" value="GtrA_CellWall_Glycosyl"/>
</dbReference>
<dbReference type="Proteomes" id="UP000248887">
    <property type="component" value="Unassembled WGS sequence"/>
</dbReference>
<proteinExistence type="inferred from homology"/>
<evidence type="ECO:0000256" key="6">
    <source>
        <dbReference type="SAM" id="Phobius"/>
    </source>
</evidence>
<feature type="transmembrane region" description="Helical" evidence="6">
    <location>
        <begin position="78"/>
        <end position="99"/>
    </location>
</feature>
<evidence type="ECO:0000259" key="7">
    <source>
        <dbReference type="Pfam" id="PF04138"/>
    </source>
</evidence>
<feature type="domain" description="GtrA/DPMS transmembrane" evidence="7">
    <location>
        <begin position="13"/>
        <end position="130"/>
    </location>
</feature>
<evidence type="ECO:0000313" key="9">
    <source>
        <dbReference type="Proteomes" id="UP000248887"/>
    </source>
</evidence>
<evidence type="ECO:0000256" key="3">
    <source>
        <dbReference type="ARBA" id="ARBA00022692"/>
    </source>
</evidence>